<proteinExistence type="predicted"/>
<keyword evidence="2" id="KW-1185">Reference proteome</keyword>
<sequence length="75" mass="8680">MICIRCHKHLLSSLTYLLFLTNCHVPTPTMNIIYCQVIPVTYCQGQRTYLIDVGLVYANKTGHTGEWSTFIEMFH</sequence>
<gene>
    <name evidence="1" type="ORF">SAMN05216167_13435</name>
</gene>
<reference evidence="1 2" key="1">
    <citation type="submission" date="2016-10" db="EMBL/GenBank/DDBJ databases">
        <authorList>
            <person name="de Groot N.N."/>
        </authorList>
    </citation>
    <scope>NUCLEOTIDE SEQUENCE [LARGE SCALE GENOMIC DNA]</scope>
    <source>
        <strain evidence="1 2">DSM 26130</strain>
    </source>
</reference>
<dbReference type="Proteomes" id="UP000198598">
    <property type="component" value="Unassembled WGS sequence"/>
</dbReference>
<evidence type="ECO:0000313" key="2">
    <source>
        <dbReference type="Proteomes" id="UP000198598"/>
    </source>
</evidence>
<name>A0A1I2GSE9_9BACT</name>
<accession>A0A1I2GSE9</accession>
<dbReference type="AlphaFoldDB" id="A0A1I2GSE9"/>
<dbReference type="EMBL" id="FOLQ01000034">
    <property type="protein sequence ID" value="SFF19481.1"/>
    <property type="molecule type" value="Genomic_DNA"/>
</dbReference>
<evidence type="ECO:0000313" key="1">
    <source>
        <dbReference type="EMBL" id="SFF19481.1"/>
    </source>
</evidence>
<dbReference type="STRING" id="662367.SAMN05216167_13435"/>
<organism evidence="1 2">
    <name type="scientific">Spirosoma endophyticum</name>
    <dbReference type="NCBI Taxonomy" id="662367"/>
    <lineage>
        <taxon>Bacteria</taxon>
        <taxon>Pseudomonadati</taxon>
        <taxon>Bacteroidota</taxon>
        <taxon>Cytophagia</taxon>
        <taxon>Cytophagales</taxon>
        <taxon>Cytophagaceae</taxon>
        <taxon>Spirosoma</taxon>
    </lineage>
</organism>
<protein>
    <submittedName>
        <fullName evidence="1">Uncharacterized protein</fullName>
    </submittedName>
</protein>